<dbReference type="Proteomes" id="UP001597297">
    <property type="component" value="Unassembled WGS sequence"/>
</dbReference>
<accession>A0ABW5E2E5</accession>
<gene>
    <name evidence="5" type="ORF">ACFSQZ_08740</name>
</gene>
<dbReference type="PROSITE" id="PS50005">
    <property type="entry name" value="TPR"/>
    <property type="match status" value="3"/>
</dbReference>
<dbReference type="SUPFAM" id="SSF48452">
    <property type="entry name" value="TPR-like"/>
    <property type="match status" value="2"/>
</dbReference>
<evidence type="ECO:0000256" key="3">
    <source>
        <dbReference type="PROSITE-ProRule" id="PRU00339"/>
    </source>
</evidence>
<dbReference type="PANTHER" id="PTHR45586:SF15">
    <property type="entry name" value="TPR REPEAT-CONTAINING PROTEIN YPIA"/>
    <property type="match status" value="1"/>
</dbReference>
<evidence type="ECO:0000313" key="5">
    <source>
        <dbReference type="EMBL" id="MFD2276551.1"/>
    </source>
</evidence>
<feature type="repeat" description="TPR" evidence="3">
    <location>
        <begin position="95"/>
        <end position="128"/>
    </location>
</feature>
<evidence type="ECO:0000313" key="6">
    <source>
        <dbReference type="Proteomes" id="UP001597297"/>
    </source>
</evidence>
<dbReference type="InterPro" id="IPR011990">
    <property type="entry name" value="TPR-like_helical_dom_sf"/>
</dbReference>
<sequence length="453" mass="50215">MIPTFKESICYLTAIAGIAPAAFAGEPLPVSKEYWNDPSFVSSFNGSYKINARIEPTVSSEQRAMLVQVQERMKKGLRESALSLLVNSSLTKSSAALLYNRGNIELELGKSEEAIKSYKLALERFPSFRRAFKNLGTAYIQLSEYDEAEKALREAVKLGELDGSTLGLLGYCYLQNEQYASALQAYKMAQLTEPDVIDWKAGLAQCLGEVGDDEEALALLKEVVEARPTETSYQLLLVNIQLKLELEEDAIAGLELLRKQGLLEGRNLSLLASLYLRDEDLRMAKPVIAELQKSLSAESVASFLRTINEVVTIAEWEYAGELLEVVSAVDKNSKDQNTENRIKAFVLIQKGEEGAVELLEKVLESDPLDGEALLMLAGVKAGEKDYEHAALLYERAEKIPAVQYRALVESAKVLVTQKRYKSALQQLIAAQELQPSDSLEKYLNAVESLAKSW</sequence>
<dbReference type="Gene3D" id="1.25.40.10">
    <property type="entry name" value="Tetratricopeptide repeat domain"/>
    <property type="match status" value="2"/>
</dbReference>
<dbReference type="PROSITE" id="PS50293">
    <property type="entry name" value="TPR_REGION"/>
    <property type="match status" value="1"/>
</dbReference>
<feature type="chain" id="PRO_5047069884" evidence="4">
    <location>
        <begin position="25"/>
        <end position="453"/>
    </location>
</feature>
<proteinExistence type="predicted"/>
<keyword evidence="4" id="KW-0732">Signal</keyword>
<dbReference type="RefSeq" id="WP_377092959.1">
    <property type="nucleotide sequence ID" value="NZ_JBHSJM010000001.1"/>
</dbReference>
<feature type="repeat" description="TPR" evidence="3">
    <location>
        <begin position="129"/>
        <end position="162"/>
    </location>
</feature>
<dbReference type="EMBL" id="JBHUJC010000025">
    <property type="protein sequence ID" value="MFD2276551.1"/>
    <property type="molecule type" value="Genomic_DNA"/>
</dbReference>
<keyword evidence="2 3" id="KW-0802">TPR repeat</keyword>
<evidence type="ECO:0000256" key="4">
    <source>
        <dbReference type="SAM" id="SignalP"/>
    </source>
</evidence>
<protein>
    <submittedName>
        <fullName evidence="5">Tetratricopeptide repeat protein</fullName>
    </submittedName>
</protein>
<evidence type="ECO:0000256" key="1">
    <source>
        <dbReference type="ARBA" id="ARBA00022737"/>
    </source>
</evidence>
<organism evidence="5 6">
    <name type="scientific">Rubritalea spongiae</name>
    <dbReference type="NCBI Taxonomy" id="430797"/>
    <lineage>
        <taxon>Bacteria</taxon>
        <taxon>Pseudomonadati</taxon>
        <taxon>Verrucomicrobiota</taxon>
        <taxon>Verrucomicrobiia</taxon>
        <taxon>Verrucomicrobiales</taxon>
        <taxon>Rubritaleaceae</taxon>
        <taxon>Rubritalea</taxon>
    </lineage>
</organism>
<evidence type="ECO:0000256" key="2">
    <source>
        <dbReference type="ARBA" id="ARBA00022803"/>
    </source>
</evidence>
<dbReference type="InterPro" id="IPR051012">
    <property type="entry name" value="CellSynth/LPSAsmb/PSIAsmb"/>
</dbReference>
<dbReference type="SMART" id="SM00028">
    <property type="entry name" value="TPR"/>
    <property type="match status" value="5"/>
</dbReference>
<keyword evidence="1" id="KW-0677">Repeat</keyword>
<dbReference type="Pfam" id="PF00515">
    <property type="entry name" value="TPR_1"/>
    <property type="match status" value="1"/>
</dbReference>
<dbReference type="InterPro" id="IPR019734">
    <property type="entry name" value="TPR_rpt"/>
</dbReference>
<feature type="repeat" description="TPR" evidence="3">
    <location>
        <begin position="163"/>
        <end position="196"/>
    </location>
</feature>
<keyword evidence="6" id="KW-1185">Reference proteome</keyword>
<comment type="caution">
    <text evidence="5">The sequence shown here is derived from an EMBL/GenBank/DDBJ whole genome shotgun (WGS) entry which is preliminary data.</text>
</comment>
<name>A0ABW5E2E5_9BACT</name>
<reference evidence="6" key="1">
    <citation type="journal article" date="2019" name="Int. J. Syst. Evol. Microbiol.">
        <title>The Global Catalogue of Microorganisms (GCM) 10K type strain sequencing project: providing services to taxonomists for standard genome sequencing and annotation.</title>
        <authorList>
            <consortium name="The Broad Institute Genomics Platform"/>
            <consortium name="The Broad Institute Genome Sequencing Center for Infectious Disease"/>
            <person name="Wu L."/>
            <person name="Ma J."/>
        </authorList>
    </citation>
    <scope>NUCLEOTIDE SEQUENCE [LARGE SCALE GENOMIC DNA]</scope>
    <source>
        <strain evidence="6">JCM 16545</strain>
    </source>
</reference>
<feature type="signal peptide" evidence="4">
    <location>
        <begin position="1"/>
        <end position="24"/>
    </location>
</feature>
<dbReference type="Pfam" id="PF13432">
    <property type="entry name" value="TPR_16"/>
    <property type="match status" value="2"/>
</dbReference>
<dbReference type="PANTHER" id="PTHR45586">
    <property type="entry name" value="TPR REPEAT-CONTAINING PROTEIN PA4667"/>
    <property type="match status" value="1"/>
</dbReference>